<evidence type="ECO:0000313" key="2">
    <source>
        <dbReference type="EMBL" id="KAE8979116.1"/>
    </source>
</evidence>
<name>A0A6A3I8F8_9STRA</name>
<evidence type="ECO:0000313" key="3">
    <source>
        <dbReference type="Proteomes" id="UP000429607"/>
    </source>
</evidence>
<evidence type="ECO:0008006" key="4">
    <source>
        <dbReference type="Google" id="ProtNLM"/>
    </source>
</evidence>
<proteinExistence type="predicted"/>
<comment type="caution">
    <text evidence="2">The sequence shown here is derived from an EMBL/GenBank/DDBJ whole genome shotgun (WGS) entry which is preliminary data.</text>
</comment>
<feature type="chain" id="PRO_5025491715" description="RxLR effector protein" evidence="1">
    <location>
        <begin position="20"/>
        <end position="71"/>
    </location>
</feature>
<dbReference type="EMBL" id="QXFV01003186">
    <property type="protein sequence ID" value="KAE8979116.1"/>
    <property type="molecule type" value="Genomic_DNA"/>
</dbReference>
<dbReference type="AlphaFoldDB" id="A0A6A3I8F8"/>
<keyword evidence="1" id="KW-0732">Signal</keyword>
<protein>
    <recommendedName>
        <fullName evidence="4">RxLR effector protein</fullName>
    </recommendedName>
</protein>
<gene>
    <name evidence="2" type="ORF">PR001_g24649</name>
</gene>
<accession>A0A6A3I8F8</accession>
<organism evidence="2 3">
    <name type="scientific">Phytophthora rubi</name>
    <dbReference type="NCBI Taxonomy" id="129364"/>
    <lineage>
        <taxon>Eukaryota</taxon>
        <taxon>Sar</taxon>
        <taxon>Stramenopiles</taxon>
        <taxon>Oomycota</taxon>
        <taxon>Peronosporomycetes</taxon>
        <taxon>Peronosporales</taxon>
        <taxon>Peronosporaceae</taxon>
        <taxon>Phytophthora</taxon>
    </lineage>
</organism>
<reference evidence="2 3" key="1">
    <citation type="submission" date="2018-09" db="EMBL/GenBank/DDBJ databases">
        <title>Genomic investigation of the strawberry pathogen Phytophthora fragariae indicates pathogenicity is determined by transcriptional variation in three key races.</title>
        <authorList>
            <person name="Adams T.M."/>
            <person name="Armitage A.D."/>
            <person name="Sobczyk M.K."/>
            <person name="Bates H.J."/>
            <person name="Dunwell J.M."/>
            <person name="Nellist C.F."/>
            <person name="Harrison R.J."/>
        </authorList>
    </citation>
    <scope>NUCLEOTIDE SEQUENCE [LARGE SCALE GENOMIC DNA]</scope>
    <source>
        <strain evidence="2 3">SCRP249</strain>
    </source>
</reference>
<dbReference type="Proteomes" id="UP000429607">
    <property type="component" value="Unassembled WGS sequence"/>
</dbReference>
<evidence type="ECO:0000256" key="1">
    <source>
        <dbReference type="SAM" id="SignalP"/>
    </source>
</evidence>
<feature type="signal peptide" evidence="1">
    <location>
        <begin position="1"/>
        <end position="19"/>
    </location>
</feature>
<sequence>MTKLLFVVALVLVAVAVRAVQPQGASNTILAEAKCCLRAAYVSTSIVFMCHHFPINSVQQAAQAKKQSNTK</sequence>